<dbReference type="Gene3D" id="2.170.270.10">
    <property type="entry name" value="SET domain"/>
    <property type="match status" value="1"/>
</dbReference>
<feature type="domain" description="CXC" evidence="4">
    <location>
        <begin position="388"/>
        <end position="481"/>
    </location>
</feature>
<name>A0A2H3K6G0_WOLCO</name>
<evidence type="ECO:0000259" key="4">
    <source>
        <dbReference type="PROSITE" id="PS51633"/>
    </source>
</evidence>
<accession>A0A2H3K6G0</accession>
<protein>
    <recommendedName>
        <fullName evidence="7">CXC domain-containing protein</fullName>
    </recommendedName>
</protein>
<sequence>MSSDEGEDLLPTQQLHAKRPQDELDDEDSHHERHLLRQLEEIRDDRQKVTTAYRTAWTNFYAWEAEACNSTLASLAAPLEHSRSGRSLAELFDADDSDEDQIVDDSTLAATFTTVDFDTDGTITSSCERIIIPEVTPHPKYESCTPATKVVRVSKSESCPFVPYAGEPGFSAQDYIQTFSSTDWQHRWHDPDIIYIALEAVKLLGEMPIKSIDSWGILPTLLDNNRQIGIARKLKRHYGELWRTAALKDIDYDNLVNRLNNTEECFNLLKENEKFTLFCPRLSCIEGSCLTHLGLPIIKCKERKPHKQTGDLEQKDTCGPQCFSAILDGPNKHDMLNPVDAQLVHDLWSLFPDESPCDIAIMARLPCYQVQYQRTLKFSDHDISPKPNHNFKLPSGFKFVDDSPEVYLSAAPLSPCSHFGSCESRGCECFRNHVHCQRNCQCDLQCPLRHQGCRCPKGCKKSCKCRMASRECDPEICKSRC</sequence>
<evidence type="ECO:0000256" key="1">
    <source>
        <dbReference type="ARBA" id="ARBA00022691"/>
    </source>
</evidence>
<feature type="domain" description="AWS" evidence="3">
    <location>
        <begin position="448"/>
        <end position="481"/>
    </location>
</feature>
<keyword evidence="1" id="KW-0949">S-adenosyl-L-methionine</keyword>
<dbReference type="GO" id="GO:0005634">
    <property type="term" value="C:nucleus"/>
    <property type="evidence" value="ECO:0007669"/>
    <property type="project" value="InterPro"/>
</dbReference>
<gene>
    <name evidence="5" type="ORF">WOLCODRAFT_105454</name>
</gene>
<dbReference type="PROSITE" id="PS51633">
    <property type="entry name" value="CXC"/>
    <property type="match status" value="1"/>
</dbReference>
<dbReference type="OMA" id="PKYESCT"/>
<evidence type="ECO:0000313" key="5">
    <source>
        <dbReference type="EMBL" id="PCH44654.1"/>
    </source>
</evidence>
<dbReference type="EMBL" id="KB468168">
    <property type="protein sequence ID" value="PCH44654.1"/>
    <property type="molecule type" value="Genomic_DNA"/>
</dbReference>
<keyword evidence="6" id="KW-1185">Reference proteome</keyword>
<evidence type="ECO:0000256" key="2">
    <source>
        <dbReference type="SAM" id="MobiDB-lite"/>
    </source>
</evidence>
<proteinExistence type="predicted"/>
<evidence type="ECO:0008006" key="7">
    <source>
        <dbReference type="Google" id="ProtNLM"/>
    </source>
</evidence>
<reference evidence="5 6" key="1">
    <citation type="journal article" date="2012" name="Science">
        <title>The Paleozoic origin of enzymatic lignin decomposition reconstructed from 31 fungal genomes.</title>
        <authorList>
            <person name="Floudas D."/>
            <person name="Binder M."/>
            <person name="Riley R."/>
            <person name="Barry K."/>
            <person name="Blanchette R.A."/>
            <person name="Henrissat B."/>
            <person name="Martinez A.T."/>
            <person name="Otillar R."/>
            <person name="Spatafora J.W."/>
            <person name="Yadav J.S."/>
            <person name="Aerts A."/>
            <person name="Benoit I."/>
            <person name="Boyd A."/>
            <person name="Carlson A."/>
            <person name="Copeland A."/>
            <person name="Coutinho P.M."/>
            <person name="de Vries R.P."/>
            <person name="Ferreira P."/>
            <person name="Findley K."/>
            <person name="Foster B."/>
            <person name="Gaskell J."/>
            <person name="Glotzer D."/>
            <person name="Gorecki P."/>
            <person name="Heitman J."/>
            <person name="Hesse C."/>
            <person name="Hori C."/>
            <person name="Igarashi K."/>
            <person name="Jurgens J.A."/>
            <person name="Kallen N."/>
            <person name="Kersten P."/>
            <person name="Kohler A."/>
            <person name="Kuees U."/>
            <person name="Kumar T.K.A."/>
            <person name="Kuo A."/>
            <person name="LaButti K."/>
            <person name="Larrondo L.F."/>
            <person name="Lindquist E."/>
            <person name="Ling A."/>
            <person name="Lombard V."/>
            <person name="Lucas S."/>
            <person name="Lundell T."/>
            <person name="Martin R."/>
            <person name="McLaughlin D.J."/>
            <person name="Morgenstern I."/>
            <person name="Morin E."/>
            <person name="Murat C."/>
            <person name="Nagy L.G."/>
            <person name="Nolan M."/>
            <person name="Ohm R.A."/>
            <person name="Patyshakuliyeva A."/>
            <person name="Rokas A."/>
            <person name="Ruiz-Duenas F.J."/>
            <person name="Sabat G."/>
            <person name="Salamov A."/>
            <person name="Samejima M."/>
            <person name="Schmutz J."/>
            <person name="Slot J.C."/>
            <person name="St John F."/>
            <person name="Stenlid J."/>
            <person name="Sun H."/>
            <person name="Sun S."/>
            <person name="Syed K."/>
            <person name="Tsang A."/>
            <person name="Wiebenga A."/>
            <person name="Young D."/>
            <person name="Pisabarro A."/>
            <person name="Eastwood D.C."/>
            <person name="Martin F."/>
            <person name="Cullen D."/>
            <person name="Grigoriev I.V."/>
            <person name="Hibbett D.S."/>
        </authorList>
    </citation>
    <scope>NUCLEOTIDE SEQUENCE [LARGE SCALE GENOMIC DNA]</scope>
    <source>
        <strain evidence="5 6">MD-104</strain>
    </source>
</reference>
<dbReference type="GO" id="GO:0042054">
    <property type="term" value="F:histone methyltransferase activity"/>
    <property type="evidence" value="ECO:0007669"/>
    <property type="project" value="InterPro"/>
</dbReference>
<dbReference type="OrthoDB" id="6141102at2759"/>
<dbReference type="InterPro" id="IPR026489">
    <property type="entry name" value="CXC_dom"/>
</dbReference>
<dbReference type="Proteomes" id="UP000218811">
    <property type="component" value="Unassembled WGS sequence"/>
</dbReference>
<dbReference type="PROSITE" id="PS51215">
    <property type="entry name" value="AWS"/>
    <property type="match status" value="1"/>
</dbReference>
<organism evidence="5 6">
    <name type="scientific">Wolfiporia cocos (strain MD-104)</name>
    <name type="common">Brown rot fungus</name>
    <dbReference type="NCBI Taxonomy" id="742152"/>
    <lineage>
        <taxon>Eukaryota</taxon>
        <taxon>Fungi</taxon>
        <taxon>Dikarya</taxon>
        <taxon>Basidiomycota</taxon>
        <taxon>Agaricomycotina</taxon>
        <taxon>Agaricomycetes</taxon>
        <taxon>Polyporales</taxon>
        <taxon>Phaeolaceae</taxon>
        <taxon>Wolfiporia</taxon>
    </lineage>
</organism>
<dbReference type="AlphaFoldDB" id="A0A2H3K6G0"/>
<dbReference type="InterPro" id="IPR006560">
    <property type="entry name" value="AWS_dom"/>
</dbReference>
<dbReference type="STRING" id="742152.A0A2H3K6G0"/>
<dbReference type="InterPro" id="IPR046341">
    <property type="entry name" value="SET_dom_sf"/>
</dbReference>
<feature type="region of interest" description="Disordered" evidence="2">
    <location>
        <begin position="1"/>
        <end position="31"/>
    </location>
</feature>
<evidence type="ECO:0000259" key="3">
    <source>
        <dbReference type="PROSITE" id="PS51215"/>
    </source>
</evidence>
<evidence type="ECO:0000313" key="6">
    <source>
        <dbReference type="Proteomes" id="UP000218811"/>
    </source>
</evidence>